<reference evidence="1 2" key="1">
    <citation type="submission" date="2016-11" db="EMBL/GenBank/DDBJ databases">
        <title>The macronuclear genome of Stentor coeruleus: a giant cell with tiny introns.</title>
        <authorList>
            <person name="Slabodnick M."/>
            <person name="Ruby J.G."/>
            <person name="Reiff S.B."/>
            <person name="Swart E.C."/>
            <person name="Gosai S."/>
            <person name="Prabakaran S."/>
            <person name="Witkowska E."/>
            <person name="Larue G.E."/>
            <person name="Fisher S."/>
            <person name="Freeman R.M."/>
            <person name="Gunawardena J."/>
            <person name="Chu W."/>
            <person name="Stover N.A."/>
            <person name="Gregory B.D."/>
            <person name="Nowacki M."/>
            <person name="Derisi J."/>
            <person name="Roy S.W."/>
            <person name="Marshall W.F."/>
            <person name="Sood P."/>
        </authorList>
    </citation>
    <scope>NUCLEOTIDE SEQUENCE [LARGE SCALE GENOMIC DNA]</scope>
    <source>
        <strain evidence="1">WM001</strain>
    </source>
</reference>
<dbReference type="Proteomes" id="UP000187209">
    <property type="component" value="Unassembled WGS sequence"/>
</dbReference>
<proteinExistence type="predicted"/>
<comment type="caution">
    <text evidence="1">The sequence shown here is derived from an EMBL/GenBank/DDBJ whole genome shotgun (WGS) entry which is preliminary data.</text>
</comment>
<accession>A0A1R2C2S1</accession>
<organism evidence="1 2">
    <name type="scientific">Stentor coeruleus</name>
    <dbReference type="NCBI Taxonomy" id="5963"/>
    <lineage>
        <taxon>Eukaryota</taxon>
        <taxon>Sar</taxon>
        <taxon>Alveolata</taxon>
        <taxon>Ciliophora</taxon>
        <taxon>Postciliodesmatophora</taxon>
        <taxon>Heterotrichea</taxon>
        <taxon>Heterotrichida</taxon>
        <taxon>Stentoridae</taxon>
        <taxon>Stentor</taxon>
    </lineage>
</organism>
<evidence type="ECO:0000313" key="1">
    <source>
        <dbReference type="EMBL" id="OMJ83296.1"/>
    </source>
</evidence>
<name>A0A1R2C2S1_9CILI</name>
<evidence type="ECO:0000313" key="2">
    <source>
        <dbReference type="Proteomes" id="UP000187209"/>
    </source>
</evidence>
<gene>
    <name evidence="1" type="ORF">SteCoe_15821</name>
</gene>
<protein>
    <submittedName>
        <fullName evidence="1">Uncharacterized protein</fullName>
    </submittedName>
</protein>
<sequence length="97" mass="10827">MGCCQCVKAEKECIGTTEYYKDIEQNVENVCEITMLYAVKIYKDHMPVKELEESVINEETSKEPCPLLLALPEAQSENSLASWKVCSESVGCEGVES</sequence>
<keyword evidence="2" id="KW-1185">Reference proteome</keyword>
<dbReference type="EMBL" id="MPUH01000309">
    <property type="protein sequence ID" value="OMJ83296.1"/>
    <property type="molecule type" value="Genomic_DNA"/>
</dbReference>
<dbReference type="AlphaFoldDB" id="A0A1R2C2S1"/>